<evidence type="ECO:0000313" key="2">
    <source>
        <dbReference type="Proteomes" id="UP001604002"/>
    </source>
</evidence>
<sequence length="235" mass="26548">MRQHVLPRASLNRFCGEHGQLELVDKALGKQRHARSDDHLFCAMRRWDQRAETGYMRGIEDDFQQLAEGIIRDDVKTLDETGRDIVQRFFALWGLRGHFKDEPSGNVRLNGTAAPGRQFSVDELERVEKLGATAIQPDGAVAGRHLTGLNIQMNIDRLAEEARSIPWGIAKSEDGQFLVSDRPFEMVVPVTPTIMLFGGNPSGIIELESLRDFNRRVMKNSQRFYFGQEITAAPV</sequence>
<gene>
    <name evidence="1" type="ORF">V5F32_08350</name>
</gene>
<evidence type="ECO:0000313" key="1">
    <source>
        <dbReference type="EMBL" id="MFG1372170.1"/>
    </source>
</evidence>
<keyword evidence="2" id="KW-1185">Reference proteome</keyword>
<protein>
    <submittedName>
        <fullName evidence="1">DUF4238 domain-containing protein</fullName>
    </submittedName>
</protein>
<name>A0ABW6ZVU8_9HYPH</name>
<dbReference type="EMBL" id="JBAFVH010000004">
    <property type="protein sequence ID" value="MFG1372170.1"/>
    <property type="molecule type" value="Genomic_DNA"/>
</dbReference>
<organism evidence="1 2">
    <name type="scientific">Xanthobacter oligotrophicus</name>
    <dbReference type="NCBI Taxonomy" id="2607286"/>
    <lineage>
        <taxon>Bacteria</taxon>
        <taxon>Pseudomonadati</taxon>
        <taxon>Pseudomonadota</taxon>
        <taxon>Alphaproteobacteria</taxon>
        <taxon>Hyphomicrobiales</taxon>
        <taxon>Xanthobacteraceae</taxon>
        <taxon>Xanthobacter</taxon>
    </lineage>
</organism>
<proteinExistence type="predicted"/>
<accession>A0ABW6ZVU8</accession>
<dbReference type="RefSeq" id="WP_393992078.1">
    <property type="nucleotide sequence ID" value="NZ_JBAFVH010000004.1"/>
</dbReference>
<comment type="caution">
    <text evidence="1">The sequence shown here is derived from an EMBL/GenBank/DDBJ whole genome shotgun (WGS) entry which is preliminary data.</text>
</comment>
<reference evidence="1 2" key="1">
    <citation type="submission" date="2024-02" db="EMBL/GenBank/DDBJ databases">
        <title>Expansion and revision of Xanthobacter and proposal of Roseixanthobacter gen. nov.</title>
        <authorList>
            <person name="Soltysiak M.P.M."/>
            <person name="Jalihal A."/>
            <person name="Ory A."/>
            <person name="Chrisophersen C."/>
            <person name="Lee A.D."/>
            <person name="Boulton J."/>
            <person name="Springer M."/>
        </authorList>
    </citation>
    <scope>NUCLEOTIDE SEQUENCE [LARGE SCALE GENOMIC DNA]</scope>
    <source>
        <strain evidence="1 2">23A</strain>
    </source>
</reference>
<dbReference type="Proteomes" id="UP001604002">
    <property type="component" value="Unassembled WGS sequence"/>
</dbReference>